<dbReference type="AlphaFoldDB" id="A0A0A0C096"/>
<dbReference type="InterPro" id="IPR006116">
    <property type="entry name" value="NT_2-5OAS_ClassI-CCAase"/>
</dbReference>
<dbReference type="Proteomes" id="UP000029839">
    <property type="component" value="Unassembled WGS sequence"/>
</dbReference>
<evidence type="ECO:0000313" key="2">
    <source>
        <dbReference type="EMBL" id="KGM12824.1"/>
    </source>
</evidence>
<reference evidence="2 3" key="1">
    <citation type="submission" date="2013-08" db="EMBL/GenBank/DDBJ databases">
        <title>Genome sequencing of Cellulomonas carbonis T26.</title>
        <authorList>
            <person name="Chen F."/>
            <person name="Li Y."/>
            <person name="Wang G."/>
        </authorList>
    </citation>
    <scope>NUCLEOTIDE SEQUENCE [LARGE SCALE GENOMIC DNA]</scope>
    <source>
        <strain evidence="2 3">T26</strain>
    </source>
</reference>
<protein>
    <recommendedName>
        <fullName evidence="4">Nucleotidyltransferase</fullName>
    </recommendedName>
</protein>
<keyword evidence="1" id="KW-0051">Antiviral defense</keyword>
<keyword evidence="3" id="KW-1185">Reference proteome</keyword>
<comment type="caution">
    <text evidence="2">The sequence shown here is derived from an EMBL/GenBank/DDBJ whole genome shotgun (WGS) entry which is preliminary data.</text>
</comment>
<evidence type="ECO:0008006" key="4">
    <source>
        <dbReference type="Google" id="ProtNLM"/>
    </source>
</evidence>
<organism evidence="2 3">
    <name type="scientific">Cellulomonas carbonis T26</name>
    <dbReference type="NCBI Taxonomy" id="947969"/>
    <lineage>
        <taxon>Bacteria</taxon>
        <taxon>Bacillati</taxon>
        <taxon>Actinomycetota</taxon>
        <taxon>Actinomycetes</taxon>
        <taxon>Micrococcales</taxon>
        <taxon>Cellulomonadaceae</taxon>
        <taxon>Cellulomonas</taxon>
    </lineage>
</organism>
<dbReference type="Gene3D" id="3.30.460.10">
    <property type="entry name" value="Beta Polymerase, domain 2"/>
    <property type="match status" value="1"/>
</dbReference>
<name>A0A0A0C096_9CELL</name>
<dbReference type="InterPro" id="IPR043519">
    <property type="entry name" value="NT_sf"/>
</dbReference>
<dbReference type="Pfam" id="PF18144">
    <property type="entry name" value="SMODS"/>
    <property type="match status" value="1"/>
</dbReference>
<sequence length="290" mass="32057">MTLTTAQAFTQFLGDISATEYQETSIIQARKRTVDDRLSEKFPSAADMPYSEGVLMGSAAKGTIIRPFDDIDVLAVFSNVSNAWAKYQWDSKAFIYRIRDAYSGLSIQQVGTRGQAVRVFYKTGGHVDVAPVFAAGDGVYKLPNGSGGWIDTAPGIAGQWFARRNQELGYNLAPVVRLAKSWNRAHSKRMRSFHLETVAGSAFSKIGSNYREALEKFFEWAPRHLHVNDPGGHSGDLCTYLTWSAEQSLRQSLESAAERARRARAAEADGDHAEAKRLWKIVLGDDFPAA</sequence>
<evidence type="ECO:0000256" key="1">
    <source>
        <dbReference type="ARBA" id="ARBA00023118"/>
    </source>
</evidence>
<reference evidence="2 3" key="2">
    <citation type="journal article" date="2015" name="Stand. Genomic Sci.">
        <title>Draft genome sequence of Cellulomonas carbonis T26(T) and comparative analysis of six Cellulomonas genomes.</title>
        <authorList>
            <person name="Zhuang W."/>
            <person name="Zhang S."/>
            <person name="Xia X."/>
            <person name="Wang G."/>
        </authorList>
    </citation>
    <scope>NUCLEOTIDE SEQUENCE [LARGE SCALE GENOMIC DNA]</scope>
    <source>
        <strain evidence="2 3">T26</strain>
    </source>
</reference>
<dbReference type="SUPFAM" id="SSF81301">
    <property type="entry name" value="Nucleotidyltransferase"/>
    <property type="match status" value="1"/>
</dbReference>
<dbReference type="RefSeq" id="WP_043602016.1">
    <property type="nucleotide sequence ID" value="NZ_AXCY01000001.1"/>
</dbReference>
<dbReference type="EMBL" id="AXCY01000001">
    <property type="protein sequence ID" value="KGM12824.1"/>
    <property type="molecule type" value="Genomic_DNA"/>
</dbReference>
<dbReference type="CDD" id="cd05400">
    <property type="entry name" value="NT_2-5OAS_ClassI-CCAase"/>
    <property type="match status" value="1"/>
</dbReference>
<dbReference type="OrthoDB" id="2082416at2"/>
<proteinExistence type="predicted"/>
<dbReference type="GO" id="GO:0051607">
    <property type="term" value="P:defense response to virus"/>
    <property type="evidence" value="ECO:0007669"/>
    <property type="project" value="UniProtKB-KW"/>
</dbReference>
<accession>A0A0A0C096</accession>
<gene>
    <name evidence="2" type="ORF">N868_00555</name>
</gene>
<evidence type="ECO:0000313" key="3">
    <source>
        <dbReference type="Proteomes" id="UP000029839"/>
    </source>
</evidence>
<dbReference type="GO" id="GO:0016779">
    <property type="term" value="F:nucleotidyltransferase activity"/>
    <property type="evidence" value="ECO:0007669"/>
    <property type="project" value="InterPro"/>
</dbReference>